<comment type="caution">
    <text evidence="10">The sequence shown here is derived from an EMBL/GenBank/DDBJ whole genome shotgun (WGS) entry which is preliminary data.</text>
</comment>
<keyword evidence="2" id="KW-0597">Phosphoprotein</keyword>
<dbReference type="InterPro" id="IPR004338">
    <property type="entry name" value="NqrB/RnfD"/>
</dbReference>
<dbReference type="Pfam" id="PF03116">
    <property type="entry name" value="NQR2_RnfD_RnfE"/>
    <property type="match status" value="1"/>
</dbReference>
<evidence type="ECO:0000256" key="3">
    <source>
        <dbReference type="ARBA" id="ARBA00022630"/>
    </source>
</evidence>
<proteinExistence type="predicted"/>
<dbReference type="PANTHER" id="PTHR30578:SF0">
    <property type="entry name" value="ION-TRANSLOCATING OXIDOREDUCTASE COMPLEX SUBUNIT D"/>
    <property type="match status" value="1"/>
</dbReference>
<evidence type="ECO:0000256" key="8">
    <source>
        <dbReference type="ARBA" id="ARBA00023136"/>
    </source>
</evidence>
<evidence type="ECO:0000256" key="4">
    <source>
        <dbReference type="ARBA" id="ARBA00022643"/>
    </source>
</evidence>
<organism evidence="10 11">
    <name type="scientific">Synechocystis salina LEGE 00031</name>
    <dbReference type="NCBI Taxonomy" id="1828736"/>
    <lineage>
        <taxon>Bacteria</taxon>
        <taxon>Bacillati</taxon>
        <taxon>Cyanobacteriota</taxon>
        <taxon>Cyanophyceae</taxon>
        <taxon>Synechococcales</taxon>
        <taxon>Merismopediaceae</taxon>
        <taxon>Synechocystis</taxon>
    </lineage>
</organism>
<accession>A0ABR9VMB7</accession>
<dbReference type="RefSeq" id="WP_194018617.1">
    <property type="nucleotide sequence ID" value="NZ_JADEVV010000002.1"/>
</dbReference>
<feature type="transmembrane region" description="Helical" evidence="9">
    <location>
        <begin position="12"/>
        <end position="29"/>
    </location>
</feature>
<evidence type="ECO:0000256" key="9">
    <source>
        <dbReference type="SAM" id="Phobius"/>
    </source>
</evidence>
<keyword evidence="3" id="KW-0285">Flavoprotein</keyword>
<keyword evidence="5 9" id="KW-0812">Transmembrane</keyword>
<protein>
    <submittedName>
        <fullName evidence="10">RnfABCDGE type electron transport complex subunit D</fullName>
    </submittedName>
</protein>
<keyword evidence="4" id="KW-0288">FMN</keyword>
<evidence type="ECO:0000256" key="6">
    <source>
        <dbReference type="ARBA" id="ARBA00022967"/>
    </source>
</evidence>
<evidence type="ECO:0000256" key="5">
    <source>
        <dbReference type="ARBA" id="ARBA00022692"/>
    </source>
</evidence>
<keyword evidence="11" id="KW-1185">Reference proteome</keyword>
<keyword evidence="6" id="KW-1278">Translocase</keyword>
<reference evidence="10 11" key="1">
    <citation type="submission" date="2020-10" db="EMBL/GenBank/DDBJ databases">
        <authorList>
            <person name="Castelo-Branco R."/>
            <person name="Eusebio N."/>
            <person name="Adriana R."/>
            <person name="Vieira A."/>
            <person name="Brugerolle De Fraissinette N."/>
            <person name="Rezende De Castro R."/>
            <person name="Schneider M.P."/>
            <person name="Vasconcelos V."/>
            <person name="Leao P.N."/>
        </authorList>
    </citation>
    <scope>NUCLEOTIDE SEQUENCE [LARGE SCALE GENOMIC DNA]</scope>
    <source>
        <strain evidence="10 11">LEGE 00031</strain>
    </source>
</reference>
<evidence type="ECO:0000256" key="7">
    <source>
        <dbReference type="ARBA" id="ARBA00022989"/>
    </source>
</evidence>
<keyword evidence="7 9" id="KW-1133">Transmembrane helix</keyword>
<dbReference type="PANTHER" id="PTHR30578">
    <property type="entry name" value="ELECTRON TRANSPORT COMPLEX PROTEIN RNFD"/>
    <property type="match status" value="1"/>
</dbReference>
<sequence>MTIAHRDARDYQIIFLCSFLSLGILARDWSLTPLAIAVILTTTLVVQCLFTINQQGNFGRWFSWHTWQSFWGHQGWKSALITGLGLCLLLRANHLSTLVLAAALAIASKFLLQAWGKHWFNPANFGIIAALTLTGDAWVSPGQWGTTLWLGAMFLAAGGLVLGRVGRWDTSVMFLAVYAGLDLLRNAWLGWPAEVSFHHLENGSLLVFALFMLTDPRSIPNGRPGRLIWATAIAIVSLILQYYFYLPTALFWALFLLSPLTVLLDRQFPAARFQWWQKAKPVPSN</sequence>
<evidence type="ECO:0000256" key="1">
    <source>
        <dbReference type="ARBA" id="ARBA00022448"/>
    </source>
</evidence>
<keyword evidence="1" id="KW-0813">Transport</keyword>
<feature type="transmembrane region" description="Helical" evidence="9">
    <location>
        <begin position="146"/>
        <end position="165"/>
    </location>
</feature>
<dbReference type="EMBL" id="JADEVV010000002">
    <property type="protein sequence ID" value="MBE9252489.1"/>
    <property type="molecule type" value="Genomic_DNA"/>
</dbReference>
<keyword evidence="8 9" id="KW-0472">Membrane</keyword>
<evidence type="ECO:0000256" key="2">
    <source>
        <dbReference type="ARBA" id="ARBA00022553"/>
    </source>
</evidence>
<feature type="transmembrane region" description="Helical" evidence="9">
    <location>
        <begin position="226"/>
        <end position="244"/>
    </location>
</feature>
<feature type="transmembrane region" description="Helical" evidence="9">
    <location>
        <begin position="98"/>
        <end position="116"/>
    </location>
</feature>
<evidence type="ECO:0000313" key="11">
    <source>
        <dbReference type="Proteomes" id="UP000658720"/>
    </source>
</evidence>
<dbReference type="Proteomes" id="UP000658720">
    <property type="component" value="Unassembled WGS sequence"/>
</dbReference>
<gene>
    <name evidence="10" type="ORF">IQ217_01195</name>
</gene>
<feature type="transmembrane region" description="Helical" evidence="9">
    <location>
        <begin position="35"/>
        <end position="53"/>
    </location>
</feature>
<name>A0ABR9VMB7_9SYNC</name>
<evidence type="ECO:0000313" key="10">
    <source>
        <dbReference type="EMBL" id="MBE9252489.1"/>
    </source>
</evidence>